<proteinExistence type="inferred from homology"/>
<reference evidence="18" key="1">
    <citation type="submission" date="2016-11" db="EMBL/GenBank/DDBJ databases">
        <authorList>
            <person name="Varghese N."/>
            <person name="Submissions S."/>
        </authorList>
    </citation>
    <scope>NUCLEOTIDE SEQUENCE [LARGE SCALE GENOMIC DNA]</scope>
    <source>
        <strain evidence="18">DSM 16057</strain>
    </source>
</reference>
<dbReference type="GO" id="GO:0005506">
    <property type="term" value="F:iron ion binding"/>
    <property type="evidence" value="ECO:0007669"/>
    <property type="project" value="InterPro"/>
</dbReference>
<feature type="domain" description="4Fe-4S His(Cys)3-ligated-type" evidence="16">
    <location>
        <begin position="83"/>
        <end position="122"/>
    </location>
</feature>
<evidence type="ECO:0000256" key="1">
    <source>
        <dbReference type="ARBA" id="ARBA00001966"/>
    </source>
</evidence>
<dbReference type="SUPFAM" id="SSF54862">
    <property type="entry name" value="4Fe-4S ferredoxins"/>
    <property type="match status" value="1"/>
</dbReference>
<dbReference type="InterPro" id="IPR017896">
    <property type="entry name" value="4Fe4S_Fe-S-bd"/>
</dbReference>
<dbReference type="InterPro" id="IPR019574">
    <property type="entry name" value="NADH_UbQ_OxRdtase_Gsu_4Fe4S-bd"/>
</dbReference>
<dbReference type="InterPro" id="IPR036010">
    <property type="entry name" value="2Fe-2S_ferredoxin-like_sf"/>
</dbReference>
<evidence type="ECO:0000256" key="2">
    <source>
        <dbReference type="ARBA" id="ARBA00004370"/>
    </source>
</evidence>
<dbReference type="Gene3D" id="3.10.20.740">
    <property type="match status" value="1"/>
</dbReference>
<dbReference type="NCBIfam" id="NF040763">
    <property type="entry name" value="FeFe_hydrog_A6"/>
    <property type="match status" value="1"/>
</dbReference>
<keyword evidence="10" id="KW-0411">Iron-sulfur</keyword>
<evidence type="ECO:0000259" key="15">
    <source>
        <dbReference type="PROSITE" id="PS51379"/>
    </source>
</evidence>
<evidence type="ECO:0000256" key="9">
    <source>
        <dbReference type="ARBA" id="ARBA00023004"/>
    </source>
</evidence>
<dbReference type="STRING" id="1121432.SAMN02745219_02958"/>
<dbReference type="GO" id="GO:0016020">
    <property type="term" value="C:membrane"/>
    <property type="evidence" value="ECO:0007669"/>
    <property type="project" value="UniProtKB-SubCell"/>
</dbReference>
<dbReference type="CDD" id="cd00207">
    <property type="entry name" value="fer2"/>
    <property type="match status" value="1"/>
</dbReference>
<evidence type="ECO:0000256" key="5">
    <source>
        <dbReference type="ARBA" id="ARBA00022714"/>
    </source>
</evidence>
<dbReference type="InterPro" id="IPR003149">
    <property type="entry name" value="Fe_hydrogenase_ssu"/>
</dbReference>
<name>A0A1M6KRP4_9FIRM</name>
<dbReference type="GO" id="GO:0008901">
    <property type="term" value="F:ferredoxin hydrogenase activity"/>
    <property type="evidence" value="ECO:0007669"/>
    <property type="project" value="InterPro"/>
</dbReference>
<dbReference type="EMBL" id="FQZM01000044">
    <property type="protein sequence ID" value="SHJ61625.1"/>
    <property type="molecule type" value="Genomic_DNA"/>
</dbReference>
<dbReference type="InterPro" id="IPR049830">
    <property type="entry name" value="HndD"/>
</dbReference>
<dbReference type="InterPro" id="IPR054351">
    <property type="entry name" value="NADH_UbQ_OxRdtase_ferredoxin"/>
</dbReference>
<feature type="domain" description="2Fe-2S ferredoxin-type" evidence="14">
    <location>
        <begin position="8"/>
        <end position="83"/>
    </location>
</feature>
<evidence type="ECO:0000256" key="8">
    <source>
        <dbReference type="ARBA" id="ARBA00022967"/>
    </source>
</evidence>
<dbReference type="InterPro" id="IPR036249">
    <property type="entry name" value="Thioredoxin-like_sf"/>
</dbReference>
<dbReference type="Pfam" id="PF13510">
    <property type="entry name" value="Fer2_4"/>
    <property type="match status" value="1"/>
</dbReference>
<dbReference type="SMART" id="SM00929">
    <property type="entry name" value="NADH-G_4Fe-4S_3"/>
    <property type="match status" value="1"/>
</dbReference>
<sequence length="678" mass="74224">MPTGMSTGKVTVDGHVVEINDARNILEVVRRAGIKLPTFCYHSELSVYGACRMCMVEVEGRGLVASCSTPPADGMVIHTNTPRTRRLRRMIIELLLANHDRECTSCERSGSCKLQQLARQMGVTEVRFGQRDKKMPVDDTSPALVKNPNKCILCGDCVRMCKEVQGLGIWDFAFRGSKTQVTTAFGKPLQEVACVNCGQCVAVCPTGALTVKSEVGKVWEAIHDPDKVVVVQVAPAVRVAIGEEFGLLPGEKATGQMVSALRKIGFDRVFDTLFTADMTTIEEGMELLGRLEKGGRLPLFTSCCPAWVKYAEQFHADLLENLSTCRSPQQMFGSLVKKYYAREIGKNPAEVVCVSVMPCTAKKFEARRPEFTTGGVPDVDFVLTTMELAQMIKEAGIVFNELEPEMFDNPLGMGSGAAVIYGASGGVMESVVRFAAAQQSPGDVGRVDFYPVRGIQGIKEAELEIGGQTLKLAVVNGLANAEKLINRIKSGEAFYHAVEVMACPGGCLGGGGQPYPNNTASRLGRMKGLYALDRAEQLHRPQDNIFVTRALERWFGGPANANTHQALHTRYYPRRRISGKPVEVSGRRDERPVEVAVCVGTNCYLKGSYDILNKFMTLARQMGIADYVQLKGTFCLEHCDRGVSIKVNDEIITNVTLENAEEVFKTKIAIKAEPPWVV</sequence>
<dbReference type="SUPFAM" id="SSF52833">
    <property type="entry name" value="Thioredoxin-like"/>
    <property type="match status" value="1"/>
</dbReference>
<dbReference type="Pfam" id="PF02906">
    <property type="entry name" value="Fe_hyd_lg_C"/>
    <property type="match status" value="1"/>
</dbReference>
<comment type="cofactor">
    <cofactor evidence="1">
        <name>[4Fe-4S] cluster</name>
        <dbReference type="ChEBI" id="CHEBI:49883"/>
    </cofactor>
</comment>
<comment type="cofactor">
    <cofactor evidence="13">
        <name>[2Fe-2S] cluster</name>
        <dbReference type="ChEBI" id="CHEBI:190135"/>
    </cofactor>
</comment>
<keyword evidence="11" id="KW-0520">NAD</keyword>
<comment type="subcellular location">
    <subcellularLocation>
        <location evidence="2">Membrane</location>
    </subcellularLocation>
</comment>
<dbReference type="Pfam" id="PF10588">
    <property type="entry name" value="NADH-G_4Fe-4S_3"/>
    <property type="match status" value="1"/>
</dbReference>
<keyword evidence="8" id="KW-1278">Translocase</keyword>
<dbReference type="PROSITE" id="PS00198">
    <property type="entry name" value="4FE4S_FER_1"/>
    <property type="match status" value="1"/>
</dbReference>
<dbReference type="FunFam" id="3.30.70.20:FF:000035">
    <property type="entry name" value="Iron hydrogenase 1"/>
    <property type="match status" value="1"/>
</dbReference>
<evidence type="ECO:0000256" key="7">
    <source>
        <dbReference type="ARBA" id="ARBA00022737"/>
    </source>
</evidence>
<dbReference type="GO" id="GO:0008137">
    <property type="term" value="F:NADH dehydrogenase (ubiquinone) activity"/>
    <property type="evidence" value="ECO:0007669"/>
    <property type="project" value="InterPro"/>
</dbReference>
<dbReference type="Gene3D" id="3.30.70.20">
    <property type="match status" value="1"/>
</dbReference>
<evidence type="ECO:0000259" key="14">
    <source>
        <dbReference type="PROSITE" id="PS51085"/>
    </source>
</evidence>
<evidence type="ECO:0000256" key="11">
    <source>
        <dbReference type="ARBA" id="ARBA00023027"/>
    </source>
</evidence>
<dbReference type="AlphaFoldDB" id="A0A1M6KRP4"/>
<feature type="domain" description="4Fe-4S ferredoxin-type" evidence="15">
    <location>
        <begin position="185"/>
        <end position="214"/>
    </location>
</feature>
<gene>
    <name evidence="17" type="ORF">SAMN02745219_02958</name>
</gene>
<keyword evidence="6" id="KW-0479">Metal-binding</keyword>
<dbReference type="InterPro" id="IPR001041">
    <property type="entry name" value="2Fe-2S_ferredoxin-type"/>
</dbReference>
<dbReference type="GO" id="GO:0042773">
    <property type="term" value="P:ATP synthesis coupled electron transport"/>
    <property type="evidence" value="ECO:0007669"/>
    <property type="project" value="InterPro"/>
</dbReference>
<dbReference type="GO" id="GO:0051539">
    <property type="term" value="F:4 iron, 4 sulfur cluster binding"/>
    <property type="evidence" value="ECO:0007669"/>
    <property type="project" value="UniProtKB-KW"/>
</dbReference>
<keyword evidence="18" id="KW-1185">Reference proteome</keyword>
<keyword evidence="4" id="KW-0004">4Fe-4S</keyword>
<evidence type="ECO:0000256" key="10">
    <source>
        <dbReference type="ARBA" id="ARBA00023014"/>
    </source>
</evidence>
<feature type="domain" description="4Fe-4S ferredoxin-type" evidence="15">
    <location>
        <begin position="142"/>
        <end position="172"/>
    </location>
</feature>
<evidence type="ECO:0000256" key="6">
    <source>
        <dbReference type="ARBA" id="ARBA00022723"/>
    </source>
</evidence>
<dbReference type="GO" id="GO:0051537">
    <property type="term" value="F:2 iron, 2 sulfur cluster binding"/>
    <property type="evidence" value="ECO:0007669"/>
    <property type="project" value="UniProtKB-KW"/>
</dbReference>
<dbReference type="SUPFAM" id="SSF53920">
    <property type="entry name" value="Fe-only hydrogenase"/>
    <property type="match status" value="1"/>
</dbReference>
<dbReference type="Pfam" id="PF22117">
    <property type="entry name" value="Fer4_Nqo3"/>
    <property type="match status" value="1"/>
</dbReference>
<evidence type="ECO:0000256" key="12">
    <source>
        <dbReference type="ARBA" id="ARBA00023136"/>
    </source>
</evidence>
<keyword evidence="7" id="KW-0677">Repeat</keyword>
<dbReference type="InterPro" id="IPR017900">
    <property type="entry name" value="4Fe4S_Fe_S_CS"/>
</dbReference>
<evidence type="ECO:0000256" key="3">
    <source>
        <dbReference type="ARBA" id="ARBA00005404"/>
    </source>
</evidence>
<evidence type="ECO:0000313" key="17">
    <source>
        <dbReference type="EMBL" id="SHJ61625.1"/>
    </source>
</evidence>
<evidence type="ECO:0000313" key="18">
    <source>
        <dbReference type="Proteomes" id="UP000184529"/>
    </source>
</evidence>
<dbReference type="Proteomes" id="UP000184529">
    <property type="component" value="Unassembled WGS sequence"/>
</dbReference>
<dbReference type="PROSITE" id="PS51839">
    <property type="entry name" value="4FE4S_HC3"/>
    <property type="match status" value="1"/>
</dbReference>
<dbReference type="SUPFAM" id="SSF54292">
    <property type="entry name" value="2Fe-2S ferredoxin-like"/>
    <property type="match status" value="1"/>
</dbReference>
<dbReference type="PROSITE" id="PS00641">
    <property type="entry name" value="COMPLEX1_75K_1"/>
    <property type="match status" value="1"/>
</dbReference>
<evidence type="ECO:0000256" key="4">
    <source>
        <dbReference type="ARBA" id="ARBA00022485"/>
    </source>
</evidence>
<dbReference type="Gene3D" id="4.10.260.20">
    <property type="entry name" value="Iron hydrogenase, small subunit"/>
    <property type="match status" value="1"/>
</dbReference>
<evidence type="ECO:0000256" key="13">
    <source>
        <dbReference type="ARBA" id="ARBA00034078"/>
    </source>
</evidence>
<evidence type="ECO:0000259" key="16">
    <source>
        <dbReference type="PROSITE" id="PS51839"/>
    </source>
</evidence>
<dbReference type="Pfam" id="PF02256">
    <property type="entry name" value="Fe_hyd_SSU"/>
    <property type="match status" value="1"/>
</dbReference>
<comment type="similarity">
    <text evidence="3">Belongs to the complex I 75 kDa subunit family.</text>
</comment>
<dbReference type="Gene3D" id="3.40.950.10">
    <property type="entry name" value="Fe-only Hydrogenase (Larger Subunit), Chain L, domain 3"/>
    <property type="match status" value="1"/>
</dbReference>
<keyword evidence="9" id="KW-0408">Iron</keyword>
<dbReference type="SMART" id="SM00902">
    <property type="entry name" value="Fe_hyd_SSU"/>
    <property type="match status" value="1"/>
</dbReference>
<dbReference type="PROSITE" id="PS51085">
    <property type="entry name" value="2FE2S_FER_2"/>
    <property type="match status" value="1"/>
</dbReference>
<dbReference type="InterPro" id="IPR050340">
    <property type="entry name" value="Cytosolic_Fe-S_CAF"/>
</dbReference>
<dbReference type="PROSITE" id="PS51379">
    <property type="entry name" value="4FE4S_FER_2"/>
    <property type="match status" value="2"/>
</dbReference>
<dbReference type="PANTHER" id="PTHR11615">
    <property type="entry name" value="NITRATE, FORMATE, IRON DEHYDROGENASE"/>
    <property type="match status" value="1"/>
</dbReference>
<dbReference type="InterPro" id="IPR013352">
    <property type="entry name" value="Fe_hydrogenase_subset"/>
</dbReference>
<accession>A0A1M6KRP4</accession>
<dbReference type="Gene3D" id="3.40.50.1780">
    <property type="match status" value="1"/>
</dbReference>
<keyword evidence="12" id="KW-0472">Membrane</keyword>
<dbReference type="InterPro" id="IPR036991">
    <property type="entry name" value="Fe_hydrogenase_ssu_sf"/>
</dbReference>
<dbReference type="CDD" id="cd02980">
    <property type="entry name" value="TRX_Fd_family"/>
    <property type="match status" value="1"/>
</dbReference>
<organism evidence="17 18">
    <name type="scientific">Desulfofundulus thermosubterraneus DSM 16057</name>
    <dbReference type="NCBI Taxonomy" id="1121432"/>
    <lineage>
        <taxon>Bacteria</taxon>
        <taxon>Bacillati</taxon>
        <taxon>Bacillota</taxon>
        <taxon>Clostridia</taxon>
        <taxon>Eubacteriales</taxon>
        <taxon>Peptococcaceae</taxon>
        <taxon>Desulfofundulus</taxon>
    </lineage>
</organism>
<dbReference type="FunFam" id="3.10.20.740:FF:000004">
    <property type="entry name" value="NADH-quinone oxidoreductase"/>
    <property type="match status" value="1"/>
</dbReference>
<dbReference type="InterPro" id="IPR004108">
    <property type="entry name" value="Fe_hydrogenase_lsu_C"/>
</dbReference>
<keyword evidence="5" id="KW-0001">2Fe-2S</keyword>
<dbReference type="InterPro" id="IPR009016">
    <property type="entry name" value="Fe_hydrogenase"/>
</dbReference>
<protein>
    <submittedName>
        <fullName evidence="17">NAD(P)-dependent iron-only hydrogenase catalytic subunit</fullName>
    </submittedName>
</protein>
<dbReference type="InterPro" id="IPR000283">
    <property type="entry name" value="NADH_UbQ_OxRdtase_75kDa_su_CS"/>
</dbReference>
<dbReference type="NCBIfam" id="TIGR02512">
    <property type="entry name" value="FeFe_hydrog_A"/>
    <property type="match status" value="1"/>
</dbReference>
<dbReference type="Gene3D" id="3.40.30.10">
    <property type="entry name" value="Glutaredoxin"/>
    <property type="match status" value="1"/>
</dbReference>